<dbReference type="InterPro" id="IPR014998">
    <property type="entry name" value="DUF1848"/>
</dbReference>
<dbReference type="Proteomes" id="UP000295066">
    <property type="component" value="Unassembled WGS sequence"/>
</dbReference>
<protein>
    <submittedName>
        <fullName evidence="1">Uncharacterized protein DUF1848</fullName>
    </submittedName>
</protein>
<dbReference type="EMBL" id="SORI01000003">
    <property type="protein sequence ID" value="TDY62961.1"/>
    <property type="molecule type" value="Genomic_DNA"/>
</dbReference>
<organism evidence="1 2">
    <name type="scientific">Aminivibrio pyruvatiphilus</name>
    <dbReference type="NCBI Taxonomy" id="1005740"/>
    <lineage>
        <taxon>Bacteria</taxon>
        <taxon>Thermotogati</taxon>
        <taxon>Synergistota</taxon>
        <taxon>Synergistia</taxon>
        <taxon>Synergistales</taxon>
        <taxon>Aminobacteriaceae</taxon>
        <taxon>Aminivibrio</taxon>
    </lineage>
</organism>
<evidence type="ECO:0000313" key="1">
    <source>
        <dbReference type="EMBL" id="TDY62961.1"/>
    </source>
</evidence>
<dbReference type="OrthoDB" id="9771212at2"/>
<accession>A0A4V3HGW0</accession>
<evidence type="ECO:0000313" key="2">
    <source>
        <dbReference type="Proteomes" id="UP000295066"/>
    </source>
</evidence>
<dbReference type="RefSeq" id="WP_133956636.1">
    <property type="nucleotide sequence ID" value="NZ_SORI01000003.1"/>
</dbReference>
<dbReference type="Pfam" id="PF08902">
    <property type="entry name" value="DUF1848"/>
    <property type="match status" value="1"/>
</dbReference>
<reference evidence="1 2" key="1">
    <citation type="submission" date="2019-03" db="EMBL/GenBank/DDBJ databases">
        <title>Genomic Encyclopedia of Type Strains, Phase IV (KMG-IV): sequencing the most valuable type-strain genomes for metagenomic binning, comparative biology and taxonomic classification.</title>
        <authorList>
            <person name="Goeker M."/>
        </authorList>
    </citation>
    <scope>NUCLEOTIDE SEQUENCE [LARGE SCALE GENOMIC DNA]</scope>
    <source>
        <strain evidence="1 2">DSM 25964</strain>
    </source>
</reference>
<proteinExistence type="predicted"/>
<sequence length="285" mass="31845">MIVSASRRTDIPAFYVLWLERRLEEGFVLVRNPRNPAQVRRISLAPVDVDCFVFWTKDARPLSGLLDRLDGAGYPYYFQWTVTPYGSGLEPGIAPKEEILAAFRTLAGRLGPHRVVWRYDPVIVSEEYPAERHKEEFARMCAFLEGSTERCVLSFVDIYRRNRGRGLREASPEIMHSLVRSFAESAAGRGISLQTCCEAEDFSGEGVPRGACIDRILAEKLAGRPLDAGKDRNQRLLCGCAASADIGAYDTCPAGCLYCYAVRDHRTAAANRARHDPASPFLVPW</sequence>
<dbReference type="AlphaFoldDB" id="A0A4V3HGW0"/>
<gene>
    <name evidence="1" type="ORF">C8D99_103181</name>
</gene>
<name>A0A4V3HGW0_9BACT</name>
<keyword evidence="2" id="KW-1185">Reference proteome</keyword>
<comment type="caution">
    <text evidence="1">The sequence shown here is derived from an EMBL/GenBank/DDBJ whole genome shotgun (WGS) entry which is preliminary data.</text>
</comment>